<feature type="non-terminal residue" evidence="1">
    <location>
        <position position="1"/>
    </location>
</feature>
<protein>
    <submittedName>
        <fullName evidence="1">Uncharacterized protein</fullName>
    </submittedName>
</protein>
<evidence type="ECO:0000313" key="2">
    <source>
        <dbReference type="Proteomes" id="UP001186974"/>
    </source>
</evidence>
<proteinExistence type="predicted"/>
<reference evidence="1" key="1">
    <citation type="submission" date="2024-09" db="EMBL/GenBank/DDBJ databases">
        <title>Black Yeasts Isolated from many extreme environments.</title>
        <authorList>
            <person name="Coleine C."/>
            <person name="Stajich J.E."/>
            <person name="Selbmann L."/>
        </authorList>
    </citation>
    <scope>NUCLEOTIDE SEQUENCE</scope>
    <source>
        <strain evidence="1">CCFEE 5737</strain>
    </source>
</reference>
<organism evidence="1 2">
    <name type="scientific">Coniosporium uncinatum</name>
    <dbReference type="NCBI Taxonomy" id="93489"/>
    <lineage>
        <taxon>Eukaryota</taxon>
        <taxon>Fungi</taxon>
        <taxon>Dikarya</taxon>
        <taxon>Ascomycota</taxon>
        <taxon>Pezizomycotina</taxon>
        <taxon>Dothideomycetes</taxon>
        <taxon>Dothideomycetes incertae sedis</taxon>
        <taxon>Coniosporium</taxon>
    </lineage>
</organism>
<sequence>DPTTTPATSLRNAVHPDHLEDVRSALFLLQRTYGFGSNYVLLGHSAGATLAFQLVMQQQPSTSSSTATSTAASAEKASLPLPRAIVGVAGIYDIPALVFHHDSVPVYREFVTSAFGPDEKVWGEASPAKAAAGVFGEWKEVEAVVLAWSSEDSLVEEEQVRGMEMRLRGELGDRVVWRRGVRGEHDEVWEDGSQMVGLIEFVAERLGRGD</sequence>
<keyword evidence="2" id="KW-1185">Reference proteome</keyword>
<dbReference type="EMBL" id="JAWDJW010004688">
    <property type="protein sequence ID" value="KAK3072806.1"/>
    <property type="molecule type" value="Genomic_DNA"/>
</dbReference>
<gene>
    <name evidence="1" type="ORF">LTS18_014564</name>
</gene>
<comment type="caution">
    <text evidence="1">The sequence shown here is derived from an EMBL/GenBank/DDBJ whole genome shotgun (WGS) entry which is preliminary data.</text>
</comment>
<accession>A0ACC3DH32</accession>
<evidence type="ECO:0000313" key="1">
    <source>
        <dbReference type="EMBL" id="KAK3072806.1"/>
    </source>
</evidence>
<name>A0ACC3DH32_9PEZI</name>
<dbReference type="Proteomes" id="UP001186974">
    <property type="component" value="Unassembled WGS sequence"/>
</dbReference>